<evidence type="ECO:0000313" key="3">
    <source>
        <dbReference type="EMBL" id="MFB9313248.1"/>
    </source>
</evidence>
<gene>
    <name evidence="3" type="ORF">ACFFRI_09355</name>
</gene>
<reference evidence="3 4" key="1">
    <citation type="submission" date="2024-09" db="EMBL/GenBank/DDBJ databases">
        <authorList>
            <person name="Sun Q."/>
            <person name="Mori K."/>
        </authorList>
    </citation>
    <scope>NUCLEOTIDE SEQUENCE [LARGE SCALE GENOMIC DNA]</scope>
    <source>
        <strain evidence="3 4">JCM 9626</strain>
    </source>
</reference>
<dbReference type="InterPro" id="IPR052389">
    <property type="entry name" value="Sec_Metab_Biosynth-Assoc"/>
</dbReference>
<name>A0ABV5K919_9ACTN</name>
<evidence type="ECO:0000259" key="1">
    <source>
        <dbReference type="Pfam" id="PF13622"/>
    </source>
</evidence>
<dbReference type="Pfam" id="PF13622">
    <property type="entry name" value="4HBT_3"/>
    <property type="match status" value="1"/>
</dbReference>
<evidence type="ECO:0000313" key="4">
    <source>
        <dbReference type="Proteomes" id="UP001589750"/>
    </source>
</evidence>
<feature type="domain" description="Acyl-CoA thioesterase-like C-terminal" evidence="2">
    <location>
        <begin position="131"/>
        <end position="267"/>
    </location>
</feature>
<dbReference type="InterPro" id="IPR049450">
    <property type="entry name" value="ACOT8-like_C"/>
</dbReference>
<dbReference type="EMBL" id="JBHMDG010000011">
    <property type="protein sequence ID" value="MFB9313248.1"/>
    <property type="molecule type" value="Genomic_DNA"/>
</dbReference>
<proteinExistence type="predicted"/>
<comment type="caution">
    <text evidence="3">The sequence shown here is derived from an EMBL/GenBank/DDBJ whole genome shotgun (WGS) entry which is preliminary data.</text>
</comment>
<feature type="domain" description="Acyl-CoA thioesterase-like N-terminal HotDog" evidence="1">
    <location>
        <begin position="24"/>
        <end position="107"/>
    </location>
</feature>
<protein>
    <submittedName>
        <fullName evidence="3">Acyl-CoA thioesterase</fullName>
    </submittedName>
</protein>
<dbReference type="InterPro" id="IPR029069">
    <property type="entry name" value="HotDog_dom_sf"/>
</dbReference>
<sequence length="272" mass="28774">MTSVFDAATAVTPRGEHRYTAELSDGWLIGGGLNGGYLLATVARAVREALPGKPDPLAISAHYLSASRPGAAEVDVRVLRDGGTVATAAADLRQGDVGRISALATYGDLSRLSTGADDLHATAAPPDLPAPEDCVSNAVSVPVGLEAASLLERFDMRFHPDDIGWASGRPNGSGLMRAWFRLEDDRDPDPLSLLLVLDALPPVTFTFGAMGWAPTIELTAHVRAVPAPGWLRVTHASRTMAGGLFEEDCEVFDSTGRLVAQSRQLARMPRPV</sequence>
<organism evidence="3 4">
    <name type="scientific">Nocardioides plantarum</name>
    <dbReference type="NCBI Taxonomy" id="29299"/>
    <lineage>
        <taxon>Bacteria</taxon>
        <taxon>Bacillati</taxon>
        <taxon>Actinomycetota</taxon>
        <taxon>Actinomycetes</taxon>
        <taxon>Propionibacteriales</taxon>
        <taxon>Nocardioidaceae</taxon>
        <taxon>Nocardioides</taxon>
    </lineage>
</organism>
<dbReference type="PANTHER" id="PTHR38110">
    <property type="entry name" value="CHROMOSOME 23, WHOLE GENOME SHOTGUN SEQUENCE"/>
    <property type="match status" value="1"/>
</dbReference>
<dbReference type="Pfam" id="PF20789">
    <property type="entry name" value="4HBT_3C"/>
    <property type="match status" value="1"/>
</dbReference>
<dbReference type="Gene3D" id="2.40.160.210">
    <property type="entry name" value="Acyl-CoA thioesterase, double hotdog domain"/>
    <property type="match status" value="1"/>
</dbReference>
<dbReference type="PANTHER" id="PTHR38110:SF1">
    <property type="entry name" value="THIOESTERASE DOMAIN-CONTAINING PROTEIN"/>
    <property type="match status" value="1"/>
</dbReference>
<keyword evidence="4" id="KW-1185">Reference proteome</keyword>
<dbReference type="SUPFAM" id="SSF54637">
    <property type="entry name" value="Thioesterase/thiol ester dehydrase-isomerase"/>
    <property type="match status" value="2"/>
</dbReference>
<dbReference type="RefSeq" id="WP_140011423.1">
    <property type="nucleotide sequence ID" value="NZ_JBHMDG010000011.1"/>
</dbReference>
<accession>A0ABV5K919</accession>
<dbReference type="InterPro" id="IPR049449">
    <property type="entry name" value="TesB_ACOT8-like_N"/>
</dbReference>
<dbReference type="Proteomes" id="UP001589750">
    <property type="component" value="Unassembled WGS sequence"/>
</dbReference>
<dbReference type="InterPro" id="IPR042171">
    <property type="entry name" value="Acyl-CoA_hotdog"/>
</dbReference>
<evidence type="ECO:0000259" key="2">
    <source>
        <dbReference type="Pfam" id="PF20789"/>
    </source>
</evidence>